<sequence>MARLLKIEYYLHRSYLNLVYKPTTNR</sequence>
<dbReference type="AlphaFoldDB" id="U4LJ99"/>
<protein>
    <submittedName>
        <fullName evidence="1">Uncharacterized protein</fullName>
    </submittedName>
</protein>
<dbReference type="Proteomes" id="UP000018144">
    <property type="component" value="Unassembled WGS sequence"/>
</dbReference>
<name>U4LJ99_PYROM</name>
<dbReference type="EMBL" id="HF935724">
    <property type="protein sequence ID" value="CCX32169.1"/>
    <property type="molecule type" value="Genomic_DNA"/>
</dbReference>
<evidence type="ECO:0000313" key="1">
    <source>
        <dbReference type="EMBL" id="CCX32169.1"/>
    </source>
</evidence>
<organism evidence="1 2">
    <name type="scientific">Pyronema omphalodes (strain CBS 100304)</name>
    <name type="common">Pyronema confluens</name>
    <dbReference type="NCBI Taxonomy" id="1076935"/>
    <lineage>
        <taxon>Eukaryota</taxon>
        <taxon>Fungi</taxon>
        <taxon>Dikarya</taxon>
        <taxon>Ascomycota</taxon>
        <taxon>Pezizomycotina</taxon>
        <taxon>Pezizomycetes</taxon>
        <taxon>Pezizales</taxon>
        <taxon>Pyronemataceae</taxon>
        <taxon>Pyronema</taxon>
    </lineage>
</organism>
<proteinExistence type="predicted"/>
<accession>U4LJ99</accession>
<keyword evidence="2" id="KW-1185">Reference proteome</keyword>
<reference evidence="1 2" key="1">
    <citation type="journal article" date="2013" name="PLoS Genet.">
        <title>The genome and development-dependent transcriptomes of Pyronema confluens: a window into fungal evolution.</title>
        <authorList>
            <person name="Traeger S."/>
            <person name="Altegoer F."/>
            <person name="Freitag M."/>
            <person name="Gabaldon T."/>
            <person name="Kempken F."/>
            <person name="Kumar A."/>
            <person name="Marcet-Houben M."/>
            <person name="Poggeler S."/>
            <person name="Stajich J.E."/>
            <person name="Nowrousian M."/>
        </authorList>
    </citation>
    <scope>NUCLEOTIDE SEQUENCE [LARGE SCALE GENOMIC DNA]</scope>
    <source>
        <strain evidence="2">CBS 100304</strain>
        <tissue evidence="1">Vegetative mycelium</tissue>
    </source>
</reference>
<gene>
    <name evidence="1" type="ORF">PCON_12439</name>
</gene>
<evidence type="ECO:0000313" key="2">
    <source>
        <dbReference type="Proteomes" id="UP000018144"/>
    </source>
</evidence>